<dbReference type="HAMAP" id="MF_00108">
    <property type="entry name" value="IspD"/>
    <property type="match status" value="1"/>
</dbReference>
<comment type="similarity">
    <text evidence="3 7">Belongs to the IspD/TarI cytidylyltransferase family. IspD subfamily.</text>
</comment>
<dbReference type="GO" id="GO:0019288">
    <property type="term" value="P:isopentenyl diphosphate biosynthetic process, methylerythritol 4-phosphate pathway"/>
    <property type="evidence" value="ECO:0007669"/>
    <property type="project" value="UniProtKB-UniRule"/>
</dbReference>
<dbReference type="UniPathway" id="UPA00056">
    <property type="reaction ID" value="UER00093"/>
</dbReference>
<feature type="site" description="Transition state stabilizer" evidence="7">
    <location>
        <position position="24"/>
    </location>
</feature>
<dbReference type="EC" id="2.7.7.60" evidence="7"/>
<feature type="site" description="Positions MEP for the nucleophilic attack" evidence="7">
    <location>
        <position position="157"/>
    </location>
</feature>
<comment type="function">
    <text evidence="7">Catalyzes the formation of 4-diphosphocytidyl-2-C-methyl-D-erythritol from CTP and 2-C-methyl-D-erythritol 4-phosphate (MEP).</text>
</comment>
<keyword evidence="5 7" id="KW-0548">Nucleotidyltransferase</keyword>
<keyword evidence="4 7" id="KW-0808">Transferase</keyword>
<dbReference type="PROSITE" id="PS01295">
    <property type="entry name" value="ISPD"/>
    <property type="match status" value="1"/>
</dbReference>
<sequence>MMPPLWVIIPAAGVGQRMQANCPKQYLLLAGQTILDRTINIFMSHPRIAGVIVGVSADDAYWSDSKWHNHDFVHTFVGGSERSDTVQKGLRYMMEVTGIQQQDVLVHDAARPLLTYAALDRIIDHSSRQGAILAMPVKDTVKLQLSGQVSVETTLDRSTIWLAQTPQKFPSQALLNALEKAHTEGVSVTDECSAMEFVGWHPDLVVGESSNIKVTLPEDLQIAEALFAYLSITSLSNLNIDIECSP</sequence>
<dbReference type="RefSeq" id="WP_112137312.1">
    <property type="nucleotide sequence ID" value="NZ_CP016181.1"/>
</dbReference>
<dbReference type="CDD" id="cd02516">
    <property type="entry name" value="CDP-ME_synthetase"/>
    <property type="match status" value="1"/>
</dbReference>
<evidence type="ECO:0000256" key="5">
    <source>
        <dbReference type="ARBA" id="ARBA00022695"/>
    </source>
</evidence>
<comment type="pathway">
    <text evidence="2 7">Isoprenoid biosynthesis; isopentenyl diphosphate biosynthesis via DXP pathway; isopentenyl diphosphate from 1-deoxy-D-xylulose 5-phosphate: step 2/6.</text>
</comment>
<name>A0A2Z4PRC8_9GAMM</name>
<accession>A0A2Z4PRC8</accession>
<evidence type="ECO:0000256" key="4">
    <source>
        <dbReference type="ARBA" id="ARBA00022679"/>
    </source>
</evidence>
<feature type="site" description="Positions MEP for the nucleophilic attack" evidence="7">
    <location>
        <position position="213"/>
    </location>
</feature>
<evidence type="ECO:0000256" key="3">
    <source>
        <dbReference type="ARBA" id="ARBA00009789"/>
    </source>
</evidence>
<evidence type="ECO:0000313" key="9">
    <source>
        <dbReference type="Proteomes" id="UP000249898"/>
    </source>
</evidence>
<dbReference type="InterPro" id="IPR001228">
    <property type="entry name" value="IspD"/>
</dbReference>
<dbReference type="Pfam" id="PF01128">
    <property type="entry name" value="IspD"/>
    <property type="match status" value="1"/>
</dbReference>
<protein>
    <recommendedName>
        <fullName evidence="7">2-C-methyl-D-erythritol 4-phosphate cytidylyltransferase</fullName>
        <ecNumber evidence="7">2.7.7.60</ecNumber>
    </recommendedName>
    <alternativeName>
        <fullName evidence="7">4-diphosphocytidyl-2C-methyl-D-erythritol synthase</fullName>
    </alternativeName>
    <alternativeName>
        <fullName evidence="7">MEP cytidylyltransferase</fullName>
        <shortName evidence="7">MCT</shortName>
    </alternativeName>
</protein>
<dbReference type="InterPro" id="IPR018294">
    <property type="entry name" value="ISPD_synthase_CS"/>
</dbReference>
<proteinExistence type="inferred from homology"/>
<feature type="site" description="Transition state stabilizer" evidence="7">
    <location>
        <position position="17"/>
    </location>
</feature>
<dbReference type="Proteomes" id="UP000249898">
    <property type="component" value="Chromosome"/>
</dbReference>
<dbReference type="FunFam" id="3.90.550.10:FF:000003">
    <property type="entry name" value="2-C-methyl-D-erythritol 4-phosphate cytidylyltransferase"/>
    <property type="match status" value="1"/>
</dbReference>
<gene>
    <name evidence="7" type="primary">ispD</name>
    <name evidence="8" type="ORF">A8139_08475</name>
</gene>
<dbReference type="EMBL" id="CP016181">
    <property type="protein sequence ID" value="AWY00027.1"/>
    <property type="molecule type" value="Genomic_DNA"/>
</dbReference>
<dbReference type="Gene3D" id="3.90.550.10">
    <property type="entry name" value="Spore Coat Polysaccharide Biosynthesis Protein SpsA, Chain A"/>
    <property type="match status" value="1"/>
</dbReference>
<dbReference type="PANTHER" id="PTHR32125:SF4">
    <property type="entry name" value="2-C-METHYL-D-ERYTHRITOL 4-PHOSPHATE CYTIDYLYLTRANSFERASE, CHLOROPLASTIC"/>
    <property type="match status" value="1"/>
</dbReference>
<dbReference type="InterPro" id="IPR034683">
    <property type="entry name" value="IspD/TarI"/>
</dbReference>
<dbReference type="AlphaFoldDB" id="A0A2Z4PRC8"/>
<evidence type="ECO:0000256" key="1">
    <source>
        <dbReference type="ARBA" id="ARBA00001282"/>
    </source>
</evidence>
<dbReference type="InterPro" id="IPR029044">
    <property type="entry name" value="Nucleotide-diphossugar_trans"/>
</dbReference>
<dbReference type="SUPFAM" id="SSF53448">
    <property type="entry name" value="Nucleotide-diphospho-sugar transferases"/>
    <property type="match status" value="1"/>
</dbReference>
<dbReference type="NCBIfam" id="TIGR00453">
    <property type="entry name" value="ispD"/>
    <property type="match status" value="1"/>
</dbReference>
<evidence type="ECO:0000313" key="8">
    <source>
        <dbReference type="EMBL" id="AWY00027.1"/>
    </source>
</evidence>
<dbReference type="GO" id="GO:0050518">
    <property type="term" value="F:2-C-methyl-D-erythritol 4-phosphate cytidylyltransferase activity"/>
    <property type="evidence" value="ECO:0007669"/>
    <property type="project" value="UniProtKB-UniRule"/>
</dbReference>
<keyword evidence="6 7" id="KW-0414">Isoprene biosynthesis</keyword>
<dbReference type="PANTHER" id="PTHR32125">
    <property type="entry name" value="2-C-METHYL-D-ERYTHRITOL 4-PHOSPHATE CYTIDYLYLTRANSFERASE, CHLOROPLASTIC"/>
    <property type="match status" value="1"/>
</dbReference>
<dbReference type="OrthoDB" id="9806837at2"/>
<evidence type="ECO:0000256" key="2">
    <source>
        <dbReference type="ARBA" id="ARBA00004787"/>
    </source>
</evidence>
<organism evidence="8 9">
    <name type="scientific">Marinomonas primoryensis</name>
    <dbReference type="NCBI Taxonomy" id="178399"/>
    <lineage>
        <taxon>Bacteria</taxon>
        <taxon>Pseudomonadati</taxon>
        <taxon>Pseudomonadota</taxon>
        <taxon>Gammaproteobacteria</taxon>
        <taxon>Oceanospirillales</taxon>
        <taxon>Oceanospirillaceae</taxon>
        <taxon>Marinomonas</taxon>
    </lineage>
</organism>
<comment type="catalytic activity">
    <reaction evidence="1 7">
        <text>2-C-methyl-D-erythritol 4-phosphate + CTP + H(+) = 4-CDP-2-C-methyl-D-erythritol + diphosphate</text>
        <dbReference type="Rhea" id="RHEA:13429"/>
        <dbReference type="ChEBI" id="CHEBI:15378"/>
        <dbReference type="ChEBI" id="CHEBI:33019"/>
        <dbReference type="ChEBI" id="CHEBI:37563"/>
        <dbReference type="ChEBI" id="CHEBI:57823"/>
        <dbReference type="ChEBI" id="CHEBI:58262"/>
        <dbReference type="EC" id="2.7.7.60"/>
    </reaction>
</comment>
<evidence type="ECO:0000256" key="6">
    <source>
        <dbReference type="ARBA" id="ARBA00023229"/>
    </source>
</evidence>
<evidence type="ECO:0000256" key="7">
    <source>
        <dbReference type="HAMAP-Rule" id="MF_00108"/>
    </source>
</evidence>
<dbReference type="InterPro" id="IPR050088">
    <property type="entry name" value="IspD/TarI_cytidylyltransf_bact"/>
</dbReference>
<reference evidence="8 9" key="1">
    <citation type="submission" date="2016-06" db="EMBL/GenBank/DDBJ databases">
        <title>The sequenced genome of the ice-adhering bacterium Marinomonas primoryensis, from Antarctica.</title>
        <authorList>
            <person name="Graham L."/>
            <person name="Vance T.D.R."/>
            <person name="Davies P.L."/>
        </authorList>
    </citation>
    <scope>NUCLEOTIDE SEQUENCE [LARGE SCALE GENOMIC DNA]</scope>
    <source>
        <strain evidence="8 9">AceL</strain>
    </source>
</reference>